<organism evidence="7 8">
    <name type="scientific">Paraferrimonas sedimenticola</name>
    <dbReference type="NCBI Taxonomy" id="375674"/>
    <lineage>
        <taxon>Bacteria</taxon>
        <taxon>Pseudomonadati</taxon>
        <taxon>Pseudomonadota</taxon>
        <taxon>Gammaproteobacteria</taxon>
        <taxon>Alteromonadales</taxon>
        <taxon>Ferrimonadaceae</taxon>
        <taxon>Paraferrimonas</taxon>
    </lineage>
</organism>
<dbReference type="PANTHER" id="PTHR42792">
    <property type="entry name" value="FLAGELLIN"/>
    <property type="match status" value="1"/>
</dbReference>
<dbReference type="Pfam" id="PF00700">
    <property type="entry name" value="Flagellin_C"/>
    <property type="match status" value="1"/>
</dbReference>
<dbReference type="InterPro" id="IPR001029">
    <property type="entry name" value="Flagellin_N"/>
</dbReference>
<dbReference type="InterPro" id="IPR042187">
    <property type="entry name" value="Flagellin_C_sub2"/>
</dbReference>
<dbReference type="EMBL" id="BSNC01000001">
    <property type="protein sequence ID" value="GLP94983.1"/>
    <property type="molecule type" value="Genomic_DNA"/>
</dbReference>
<protein>
    <recommendedName>
        <fullName evidence="4">Flagellin</fullName>
    </recommendedName>
</protein>
<keyword evidence="7" id="KW-0282">Flagellum</keyword>
<keyword evidence="8" id="KW-1185">Reference proteome</keyword>
<evidence type="ECO:0000259" key="6">
    <source>
        <dbReference type="Pfam" id="PF00700"/>
    </source>
</evidence>
<evidence type="ECO:0000256" key="1">
    <source>
        <dbReference type="ARBA" id="ARBA00005709"/>
    </source>
</evidence>
<dbReference type="GO" id="GO:0009288">
    <property type="term" value="C:bacterial-type flagellum"/>
    <property type="evidence" value="ECO:0007669"/>
    <property type="project" value="UniProtKB-SubCell"/>
</dbReference>
<feature type="domain" description="Flagellin N-terminal" evidence="5">
    <location>
        <begin position="5"/>
        <end position="143"/>
    </location>
</feature>
<sequence length="271" mass="28376">MAITVNTNVTSMFAQKNLNNANGAMQQSMERLSSGLRINSAKDDAAGLQIANRLTSQVRGIDVAMRNANDGISIAQTAEGAMQESTNILHRMRDLALQAANDSNGADERTAIGNEITALASELTRIADKTEFGGVALIDGSFTSKSFAIGASSGDTLALSISDIDAAALSVDSLDVTDASAAATSITAIDDAIKLVDGQRATLGSFQNRLSHSINNMSNIQANVADARSRIQDVDFAKETAEMTKQQVLQQSGSAMLAQANQIPQLALSLL</sequence>
<name>A0AA37RS13_9GAMM</name>
<reference evidence="7" key="2">
    <citation type="submission" date="2023-01" db="EMBL/GenBank/DDBJ databases">
        <title>Draft genome sequence of Paraferrimonas sedimenticola strain NBRC 101628.</title>
        <authorList>
            <person name="Sun Q."/>
            <person name="Mori K."/>
        </authorList>
    </citation>
    <scope>NUCLEOTIDE SEQUENCE</scope>
    <source>
        <strain evidence="7">NBRC 101628</strain>
    </source>
</reference>
<keyword evidence="2 4" id="KW-0964">Secreted</keyword>
<dbReference type="SUPFAM" id="SSF64518">
    <property type="entry name" value="Phase 1 flagellin"/>
    <property type="match status" value="1"/>
</dbReference>
<evidence type="ECO:0000313" key="7">
    <source>
        <dbReference type="EMBL" id="GLP94983.1"/>
    </source>
</evidence>
<feature type="domain" description="Flagellin C-terminal" evidence="6">
    <location>
        <begin position="186"/>
        <end position="271"/>
    </location>
</feature>
<evidence type="ECO:0000256" key="3">
    <source>
        <dbReference type="ARBA" id="ARBA00023143"/>
    </source>
</evidence>
<dbReference type="Gene3D" id="6.10.10.10">
    <property type="entry name" value="Flagellar export chaperone, C-terminal domain"/>
    <property type="match status" value="1"/>
</dbReference>
<comment type="subcellular location">
    <subcellularLocation>
        <location evidence="4">Secreted</location>
    </subcellularLocation>
    <subcellularLocation>
        <location evidence="4">Bacterial flagellum</location>
    </subcellularLocation>
</comment>
<dbReference type="AlphaFoldDB" id="A0AA37RS13"/>
<dbReference type="Proteomes" id="UP001161422">
    <property type="component" value="Unassembled WGS sequence"/>
</dbReference>
<keyword evidence="7" id="KW-0966">Cell projection</keyword>
<gene>
    <name evidence="7" type="primary">fliC_1</name>
    <name evidence="7" type="ORF">GCM10007895_02890</name>
</gene>
<dbReference type="GO" id="GO:0005198">
    <property type="term" value="F:structural molecule activity"/>
    <property type="evidence" value="ECO:0007669"/>
    <property type="project" value="UniProtKB-UniRule"/>
</dbReference>
<comment type="caution">
    <text evidence="7">The sequence shown here is derived from an EMBL/GenBank/DDBJ whole genome shotgun (WGS) entry which is preliminary data.</text>
</comment>
<evidence type="ECO:0000256" key="4">
    <source>
        <dbReference type="RuleBase" id="RU362073"/>
    </source>
</evidence>
<evidence type="ECO:0000313" key="8">
    <source>
        <dbReference type="Proteomes" id="UP001161422"/>
    </source>
</evidence>
<dbReference type="Gene3D" id="6.10.280.190">
    <property type="match status" value="1"/>
</dbReference>
<dbReference type="Gene3D" id="1.20.1330.10">
    <property type="entry name" value="f41 fragment of flagellin, N-terminal domain"/>
    <property type="match status" value="2"/>
</dbReference>
<evidence type="ECO:0000259" key="5">
    <source>
        <dbReference type="Pfam" id="PF00669"/>
    </source>
</evidence>
<dbReference type="PRINTS" id="PR00207">
    <property type="entry name" value="FLAGELLIN"/>
</dbReference>
<dbReference type="RefSeq" id="WP_095505978.1">
    <property type="nucleotide sequence ID" value="NZ_BSNC01000001.1"/>
</dbReference>
<keyword evidence="3 4" id="KW-0975">Bacterial flagellum</keyword>
<dbReference type="Pfam" id="PF00669">
    <property type="entry name" value="Flagellin_N"/>
    <property type="match status" value="1"/>
</dbReference>
<keyword evidence="7" id="KW-0969">Cilium</keyword>
<accession>A0AA37RS13</accession>
<evidence type="ECO:0000256" key="2">
    <source>
        <dbReference type="ARBA" id="ARBA00022525"/>
    </source>
</evidence>
<reference evidence="7" key="1">
    <citation type="journal article" date="2014" name="Int. J. Syst. Evol. Microbiol.">
        <title>Complete genome sequence of Corynebacterium casei LMG S-19264T (=DSM 44701T), isolated from a smear-ripened cheese.</title>
        <authorList>
            <consortium name="US DOE Joint Genome Institute (JGI-PGF)"/>
            <person name="Walter F."/>
            <person name="Albersmeier A."/>
            <person name="Kalinowski J."/>
            <person name="Ruckert C."/>
        </authorList>
    </citation>
    <scope>NUCLEOTIDE SEQUENCE</scope>
    <source>
        <strain evidence="7">NBRC 101628</strain>
    </source>
</reference>
<dbReference type="InterPro" id="IPR046358">
    <property type="entry name" value="Flagellin_C"/>
</dbReference>
<dbReference type="GO" id="GO:0005576">
    <property type="term" value="C:extracellular region"/>
    <property type="evidence" value="ECO:0007669"/>
    <property type="project" value="UniProtKB-SubCell"/>
</dbReference>
<comment type="similarity">
    <text evidence="1 4">Belongs to the bacterial flagellin family.</text>
</comment>
<dbReference type="InterPro" id="IPR001492">
    <property type="entry name" value="Flagellin"/>
</dbReference>
<proteinExistence type="inferred from homology"/>
<comment type="function">
    <text evidence="4">Flagellin is the subunit protein which polymerizes to form the filaments of bacterial flagella.</text>
</comment>
<dbReference type="PANTHER" id="PTHR42792:SF2">
    <property type="entry name" value="FLAGELLIN"/>
    <property type="match status" value="1"/>
</dbReference>